<name>A0A484F6V1_9EURY</name>
<comment type="caution">
    <text evidence="2">The sequence shown here is derived from an EMBL/GenBank/DDBJ whole genome shotgun (WGS) entry which is preliminary data.</text>
</comment>
<sequence>MIIFQYFIFQFIFIHFIPNLIVSKIKSQDDLNDCFIRLPPFKATRLPVFAVLSRRQSGTAISEQHQLGRKQKSLQPPLKSVFVFFRFLFCFNLFSKQNVLSPLIKTGLRLFQITLKSGFCGRRRGSKAETARWRQQSRNSEVATASRNGKVATASRNGKVAAASRNGKVAAASRIVR</sequence>
<evidence type="ECO:0000313" key="2">
    <source>
        <dbReference type="EMBL" id="TDQ71088.1"/>
    </source>
</evidence>
<evidence type="ECO:0000313" key="3">
    <source>
        <dbReference type="Proteomes" id="UP000294855"/>
    </source>
</evidence>
<accession>A0A484F6V1</accession>
<feature type="region of interest" description="Disordered" evidence="1">
    <location>
        <begin position="126"/>
        <end position="155"/>
    </location>
</feature>
<dbReference type="AlphaFoldDB" id="A0A484F6V1"/>
<proteinExistence type="predicted"/>
<gene>
    <name evidence="2" type="ORF">C7391_0187</name>
</gene>
<keyword evidence="3" id="KW-1185">Reference proteome</keyword>
<dbReference type="Proteomes" id="UP000294855">
    <property type="component" value="Unassembled WGS sequence"/>
</dbReference>
<dbReference type="EMBL" id="SNYS01000005">
    <property type="protein sequence ID" value="TDQ71088.1"/>
    <property type="molecule type" value="Genomic_DNA"/>
</dbReference>
<reference evidence="2 3" key="1">
    <citation type="submission" date="2019-03" db="EMBL/GenBank/DDBJ databases">
        <title>Genomic Encyclopedia of Type Strains, Phase IV (KMG-IV): sequencing the most valuable type-strain genomes for metagenomic binning, comparative biology and taxonomic classification.</title>
        <authorList>
            <person name="Goeker M."/>
        </authorList>
    </citation>
    <scope>NUCLEOTIDE SEQUENCE [LARGE SCALE GENOMIC DNA]</scope>
    <source>
        <strain evidence="2 3">DSM 13328</strain>
    </source>
</reference>
<protein>
    <submittedName>
        <fullName evidence="2">Uncharacterized protein</fullName>
    </submittedName>
</protein>
<organism evidence="2 3">
    <name type="scientific">Methanimicrococcus blatticola</name>
    <dbReference type="NCBI Taxonomy" id="91560"/>
    <lineage>
        <taxon>Archaea</taxon>
        <taxon>Methanobacteriati</taxon>
        <taxon>Methanobacteriota</taxon>
        <taxon>Stenosarchaea group</taxon>
        <taxon>Methanomicrobia</taxon>
        <taxon>Methanosarcinales</taxon>
        <taxon>Methanosarcinaceae</taxon>
        <taxon>Methanimicrococcus</taxon>
    </lineage>
</organism>
<evidence type="ECO:0000256" key="1">
    <source>
        <dbReference type="SAM" id="MobiDB-lite"/>
    </source>
</evidence>
<feature type="compositionally biased region" description="Polar residues" evidence="1">
    <location>
        <begin position="133"/>
        <end position="147"/>
    </location>
</feature>